<evidence type="ECO:0000313" key="5">
    <source>
        <dbReference type="Proteomes" id="UP000197679"/>
    </source>
</evidence>
<feature type="binding site" evidence="2">
    <location>
        <position position="23"/>
    </location>
    <ligand>
        <name>Zn(2+)</name>
        <dbReference type="ChEBI" id="CHEBI:29105"/>
    </ligand>
</feature>
<dbReference type="InterPro" id="IPR029040">
    <property type="entry name" value="RPABC4/Spt4"/>
</dbReference>
<dbReference type="KEGG" id="marh:Mia14_0093"/>
<evidence type="ECO:0000256" key="1">
    <source>
        <dbReference type="ARBA" id="ARBA00023163"/>
    </source>
</evidence>
<dbReference type="PANTHER" id="PTHR40704:SF1">
    <property type="entry name" value="TRANSCRIPTION ELONGATION FACTOR SPT4"/>
    <property type="match status" value="1"/>
</dbReference>
<keyword evidence="1 2" id="KW-0804">Transcription</keyword>
<sequence>MDELACRNCKFIISSHSSKCPICGSDDLTSKWSGYIIMLNVDKSELAKTSNIKTNGVYAISIRD</sequence>
<dbReference type="Gene3D" id="2.20.28.90">
    <property type="match status" value="1"/>
</dbReference>
<dbReference type="Pfam" id="PF06093">
    <property type="entry name" value="Spt4"/>
    <property type="match status" value="1"/>
</dbReference>
<dbReference type="Proteomes" id="UP000197679">
    <property type="component" value="Chromosome"/>
</dbReference>
<keyword evidence="2" id="KW-0479">Metal-binding</keyword>
<dbReference type="EMBL" id="CP019964">
    <property type="protein sequence ID" value="ASI13436.1"/>
    <property type="molecule type" value="Genomic_DNA"/>
</dbReference>
<dbReference type="InterPro" id="IPR038589">
    <property type="entry name" value="Spt4_dom_sf"/>
</dbReference>
<dbReference type="InterPro" id="IPR022800">
    <property type="entry name" value="Spt4/RpoE2_Znf"/>
</dbReference>
<dbReference type="GO" id="GO:0000428">
    <property type="term" value="C:DNA-directed RNA polymerase complex"/>
    <property type="evidence" value="ECO:0007669"/>
    <property type="project" value="UniProtKB-KW"/>
</dbReference>
<evidence type="ECO:0000256" key="2">
    <source>
        <dbReference type="HAMAP-Rule" id="MF_00949"/>
    </source>
</evidence>
<feature type="binding site" evidence="2">
    <location>
        <position position="20"/>
    </location>
    <ligand>
        <name>Zn(2+)</name>
        <dbReference type="ChEBI" id="CHEBI:29105"/>
    </ligand>
</feature>
<feature type="binding site" evidence="2">
    <location>
        <position position="9"/>
    </location>
    <ligand>
        <name>Zn(2+)</name>
        <dbReference type="ChEBI" id="CHEBI:29105"/>
    </ligand>
</feature>
<keyword evidence="4" id="KW-0240">DNA-directed RNA polymerase</keyword>
<dbReference type="PANTHER" id="PTHR40704">
    <property type="entry name" value="TRANSCRIPTION ELONGATION FACTOR SPT4"/>
    <property type="match status" value="1"/>
</dbReference>
<comment type="subunit">
    <text evidence="2">Heterodimer composed of Spt4 and Spt5.</text>
</comment>
<dbReference type="SUPFAM" id="SSF63393">
    <property type="entry name" value="RNA polymerase subunits"/>
    <property type="match status" value="1"/>
</dbReference>
<feature type="domain" description="Spt4/RpoE2 zinc finger" evidence="3">
    <location>
        <begin position="3"/>
        <end position="63"/>
    </location>
</feature>
<name>A0A218NLU8_9ARCH</name>
<accession>A0A218NLU8</accession>
<organism evidence="4 5">
    <name type="scientific">Candidatus Mancarchaeum acidiphilum</name>
    <dbReference type="NCBI Taxonomy" id="1920749"/>
    <lineage>
        <taxon>Archaea</taxon>
        <taxon>Candidatus Micrarchaeota</taxon>
        <taxon>Candidatus Mancarchaeum</taxon>
    </lineage>
</organism>
<dbReference type="GO" id="GO:0006355">
    <property type="term" value="P:regulation of DNA-templated transcription"/>
    <property type="evidence" value="ECO:0007669"/>
    <property type="project" value="UniProtKB-UniRule"/>
</dbReference>
<dbReference type="RefSeq" id="WP_088819604.1">
    <property type="nucleotide sequence ID" value="NZ_CP019964.1"/>
</dbReference>
<dbReference type="AlphaFoldDB" id="A0A218NLU8"/>
<dbReference type="GO" id="GO:0008270">
    <property type="term" value="F:zinc ion binding"/>
    <property type="evidence" value="ECO:0007669"/>
    <property type="project" value="UniProtKB-UniRule"/>
</dbReference>
<evidence type="ECO:0000313" key="4">
    <source>
        <dbReference type="EMBL" id="ASI13436.1"/>
    </source>
</evidence>
<dbReference type="OrthoDB" id="275101at2157"/>
<comment type="similarity">
    <text evidence="2">Belongs to the archaeal Spt4 family.</text>
</comment>
<feature type="binding site" evidence="2">
    <location>
        <position position="6"/>
    </location>
    <ligand>
        <name>Zn(2+)</name>
        <dbReference type="ChEBI" id="CHEBI:29105"/>
    </ligand>
</feature>
<proteinExistence type="inferred from homology"/>
<keyword evidence="2" id="KW-0862">Zinc</keyword>
<evidence type="ECO:0000259" key="3">
    <source>
        <dbReference type="SMART" id="SM01389"/>
    </source>
</evidence>
<dbReference type="HAMAP" id="MF_00949">
    <property type="entry name" value="Spt4_arch"/>
    <property type="match status" value="1"/>
</dbReference>
<protein>
    <recommendedName>
        <fullName evidence="2">Transcription elongation factor Spt4</fullName>
    </recommendedName>
</protein>
<dbReference type="NCBIfam" id="NF041664">
    <property type="entry name" value="RNAP_arch_Epp"/>
    <property type="match status" value="1"/>
</dbReference>
<dbReference type="SMART" id="SM01389">
    <property type="entry name" value="Spt4"/>
    <property type="match status" value="1"/>
</dbReference>
<reference evidence="4 5" key="1">
    <citation type="journal article" date="2017" name="Nat. Commun.">
        <title>'ARMAN' archaea depend on association with euryarchaeal host in culture and in situ.</title>
        <authorList>
            <person name="Golyshina O."/>
            <person name="Toshchakov S."/>
            <person name="Makarova K."/>
            <person name="Gavrilov S."/>
            <person name="Korzhenkov A."/>
            <person name="La Cono V."/>
            <person name="Arcadi E."/>
            <person name="Nechitaylo T."/>
            <person name="Ferrer M."/>
            <person name="Kublanov I."/>
            <person name="Wolf Y."/>
            <person name="Yakimov M."/>
            <person name="Golyshin P."/>
            <person name="Slesarev A."/>
            <person name="Kozyavkin S."/>
        </authorList>
    </citation>
    <scope>NUCLEOTIDE SEQUENCE [LARGE SCALE GENOMIC DNA]</scope>
    <source>
        <strain evidence="4 5">Mia14</strain>
    </source>
</reference>
<gene>
    <name evidence="2" type="primary">spt4</name>
    <name evidence="4" type="ORF">Mia14_0093</name>
</gene>
<dbReference type="InterPro" id="IPR007178">
    <property type="entry name" value="Spt4_arch"/>
</dbReference>
<dbReference type="GeneID" id="33313653"/>
<keyword evidence="2" id="KW-0805">Transcription regulation</keyword>
<keyword evidence="5" id="KW-1185">Reference proteome</keyword>
<comment type="function">
    <text evidence="2">Stimulates transcription elongation.</text>
</comment>